<evidence type="ECO:0000259" key="2">
    <source>
        <dbReference type="SMART" id="SM00382"/>
    </source>
</evidence>
<proteinExistence type="predicted"/>
<keyword evidence="1" id="KW-0472">Membrane</keyword>
<dbReference type="InterPro" id="IPR052026">
    <property type="entry name" value="ExeA_AAA_ATPase_DNA-bind"/>
</dbReference>
<dbReference type="Proteomes" id="UP000304864">
    <property type="component" value="Chromosome"/>
</dbReference>
<dbReference type="KEGG" id="thig:FE785_08640"/>
<dbReference type="EMBL" id="CP040602">
    <property type="protein sequence ID" value="QCU90694.1"/>
    <property type="molecule type" value="Genomic_DNA"/>
</dbReference>
<feature type="domain" description="AAA+ ATPase" evidence="2">
    <location>
        <begin position="42"/>
        <end position="177"/>
    </location>
</feature>
<organism evidence="3 4">
    <name type="scientific">Thiomicrorhabdus sediminis</name>
    <dbReference type="NCBI Taxonomy" id="2580412"/>
    <lineage>
        <taxon>Bacteria</taxon>
        <taxon>Pseudomonadati</taxon>
        <taxon>Pseudomonadota</taxon>
        <taxon>Gammaproteobacteria</taxon>
        <taxon>Thiotrichales</taxon>
        <taxon>Piscirickettsiaceae</taxon>
        <taxon>Thiomicrorhabdus</taxon>
    </lineage>
</organism>
<dbReference type="CDD" id="cd00009">
    <property type="entry name" value="AAA"/>
    <property type="match status" value="1"/>
</dbReference>
<evidence type="ECO:0000256" key="1">
    <source>
        <dbReference type="SAM" id="Phobius"/>
    </source>
</evidence>
<dbReference type="Gene3D" id="3.40.50.300">
    <property type="entry name" value="P-loop containing nucleotide triphosphate hydrolases"/>
    <property type="match status" value="1"/>
</dbReference>
<dbReference type="InterPro" id="IPR027417">
    <property type="entry name" value="P-loop_NTPase"/>
</dbReference>
<evidence type="ECO:0000313" key="4">
    <source>
        <dbReference type="Proteomes" id="UP000304864"/>
    </source>
</evidence>
<keyword evidence="1" id="KW-0812">Transmembrane</keyword>
<protein>
    <submittedName>
        <fullName evidence="3">AAA family ATPase</fullName>
    </submittedName>
</protein>
<accession>A0A4P9K6I4</accession>
<keyword evidence="1" id="KW-1133">Transmembrane helix</keyword>
<evidence type="ECO:0000313" key="3">
    <source>
        <dbReference type="EMBL" id="QCU90694.1"/>
    </source>
</evidence>
<keyword evidence="4" id="KW-1185">Reference proteome</keyword>
<feature type="transmembrane region" description="Helical" evidence="1">
    <location>
        <begin position="276"/>
        <end position="294"/>
    </location>
</feature>
<sequence>MYRPYFGLNDLPFKTTPDLQMFYKHGTRQEILDALLYTIERGDGIIKVTGEVGSGKTMLLRLLASKLDDTYELVYINSPNLSSKDLLLYICSELHIQIDSSAPKFDIVNALKQRLLELHAQNKKVVMLVDEAQSMSLETLEEIRLLSNIETADDKLLQIVLFGQPELDKAIEHPNIRQLKSRITYSIYVRPFNYQEVKAYLNYRLRKVGYQGLDLFDNRVAKKICRLSDGLPRSINVLADKALMAAFSTDAKTIHPKHIQPTDDFNTAENSRVNSLLIAALLFMLLIGAGYYTYHNVITNQGMDNVSSSTNPDLQTLPSAIEKSDNKSVINIDTLQEANLAAKPVVKEGEVKTDSSSVDTVSNGAPLSANNVKENVAIDETKTLKTPAYQITSLSNEYITKLIAEHKKTAAWLNATESNYMIQLSTRRVDSLNNALRFYKRVLTSDEPVKALIDFHEPSQSFRIKFFYLDALSVSGISNNIEQLPQSVARSKPFITPISALKRKLSYTEQKLIEVGVPL</sequence>
<dbReference type="SMART" id="SM00382">
    <property type="entry name" value="AAA"/>
    <property type="match status" value="1"/>
</dbReference>
<dbReference type="GO" id="GO:0016887">
    <property type="term" value="F:ATP hydrolysis activity"/>
    <property type="evidence" value="ECO:0007669"/>
    <property type="project" value="InterPro"/>
</dbReference>
<dbReference type="RefSeq" id="WP_138565368.1">
    <property type="nucleotide sequence ID" value="NZ_CP040602.1"/>
</dbReference>
<dbReference type="Pfam" id="PF13401">
    <property type="entry name" value="AAA_22"/>
    <property type="match status" value="1"/>
</dbReference>
<dbReference type="PANTHER" id="PTHR35894">
    <property type="entry name" value="GENERAL SECRETION PATHWAY PROTEIN A-RELATED"/>
    <property type="match status" value="1"/>
</dbReference>
<reference evidence="3 4" key="1">
    <citation type="submission" date="2019-05" db="EMBL/GenBank/DDBJ databases">
        <title>Thiomicrorhabdus sediminis sp. nov, a novel sulfur-oxidizing bacterium isolated from coastal sediment.</title>
        <authorList>
            <person name="Liu X."/>
        </authorList>
    </citation>
    <scope>NUCLEOTIDE SEQUENCE [LARGE SCALE GENOMIC DNA]</scope>
    <source>
        <strain evidence="3 4">G1</strain>
    </source>
</reference>
<dbReference type="InterPro" id="IPR049945">
    <property type="entry name" value="AAA_22"/>
</dbReference>
<dbReference type="SUPFAM" id="SSF52540">
    <property type="entry name" value="P-loop containing nucleoside triphosphate hydrolases"/>
    <property type="match status" value="1"/>
</dbReference>
<dbReference type="OrthoDB" id="9780149at2"/>
<dbReference type="AlphaFoldDB" id="A0A4P9K6I4"/>
<dbReference type="PANTHER" id="PTHR35894:SF1">
    <property type="entry name" value="PHOSPHORIBULOKINASE _ URIDINE KINASE FAMILY"/>
    <property type="match status" value="1"/>
</dbReference>
<name>A0A4P9K6I4_9GAMM</name>
<gene>
    <name evidence="3" type="ORF">FE785_08640</name>
</gene>
<dbReference type="InterPro" id="IPR003593">
    <property type="entry name" value="AAA+_ATPase"/>
</dbReference>